<dbReference type="STRING" id="45076.Lwor_0225"/>
<evidence type="ECO:0000313" key="4">
    <source>
        <dbReference type="EMBL" id="KTD81922.1"/>
    </source>
</evidence>
<dbReference type="AlphaFoldDB" id="A0A0W1AKV1"/>
<keyword evidence="2 3" id="KW-0040">ANK repeat</keyword>
<dbReference type="PROSITE" id="PS50297">
    <property type="entry name" value="ANK_REP_REGION"/>
    <property type="match status" value="1"/>
</dbReference>
<name>A0A0W1AKV1_9GAMM</name>
<dbReference type="Proteomes" id="UP000054662">
    <property type="component" value="Unassembled WGS sequence"/>
</dbReference>
<gene>
    <name evidence="4" type="ORF">Lwor_0225</name>
</gene>
<evidence type="ECO:0000256" key="2">
    <source>
        <dbReference type="ARBA" id="ARBA00023043"/>
    </source>
</evidence>
<dbReference type="InterPro" id="IPR036770">
    <property type="entry name" value="Ankyrin_rpt-contain_sf"/>
</dbReference>
<dbReference type="PANTHER" id="PTHR24198:SF165">
    <property type="entry name" value="ANKYRIN REPEAT-CONTAINING PROTEIN-RELATED"/>
    <property type="match status" value="1"/>
</dbReference>
<evidence type="ECO:0000256" key="1">
    <source>
        <dbReference type="ARBA" id="ARBA00022737"/>
    </source>
</evidence>
<dbReference type="SUPFAM" id="SSF48403">
    <property type="entry name" value="Ankyrin repeat"/>
    <property type="match status" value="1"/>
</dbReference>
<evidence type="ECO:0000256" key="3">
    <source>
        <dbReference type="PROSITE-ProRule" id="PRU00023"/>
    </source>
</evidence>
<organism evidence="4 5">
    <name type="scientific">Legionella worsleiensis</name>
    <dbReference type="NCBI Taxonomy" id="45076"/>
    <lineage>
        <taxon>Bacteria</taxon>
        <taxon>Pseudomonadati</taxon>
        <taxon>Pseudomonadota</taxon>
        <taxon>Gammaproteobacteria</taxon>
        <taxon>Legionellales</taxon>
        <taxon>Legionellaceae</taxon>
        <taxon>Legionella</taxon>
    </lineage>
</organism>
<protein>
    <submittedName>
        <fullName evidence="4">Ankyrin repeat protein</fullName>
    </submittedName>
</protein>
<keyword evidence="5" id="KW-1185">Reference proteome</keyword>
<dbReference type="Pfam" id="PF12796">
    <property type="entry name" value="Ank_2"/>
    <property type="match status" value="1"/>
</dbReference>
<comment type="caution">
    <text evidence="4">The sequence shown here is derived from an EMBL/GenBank/DDBJ whole genome shotgun (WGS) entry which is preliminary data.</text>
</comment>
<dbReference type="PROSITE" id="PS50088">
    <property type="entry name" value="ANK_REPEAT"/>
    <property type="match status" value="1"/>
</dbReference>
<dbReference type="OrthoDB" id="9812708at2"/>
<dbReference type="EMBL" id="LNZC01000002">
    <property type="protein sequence ID" value="KTD81922.1"/>
    <property type="molecule type" value="Genomic_DNA"/>
</dbReference>
<dbReference type="InterPro" id="IPR002110">
    <property type="entry name" value="Ankyrin_rpt"/>
</dbReference>
<accession>A0A0W1AKV1</accession>
<evidence type="ECO:0000313" key="5">
    <source>
        <dbReference type="Proteomes" id="UP000054662"/>
    </source>
</evidence>
<sequence>MALKPDDELVVSLHSLSGDIDFNHFEEGFNSILYLAAANNRLKSLDYLLTHRHAAPNLKVTEQQTAAHIAARHGYINILERLALCEGISFSEKNQYGETPLYQAIGNAPSGQLVAVVQILLAKDPGAISIPNEDGLFPIDLALNRKEPAIIKLLIERGAQVTKKLVDIAADMLLCESQSTGTGKGSFLFFIDSPEKERLRESAKIIIQAWNKMHLHEEIESSSQASCSFSH</sequence>
<dbReference type="PATRIC" id="fig|45076.6.peg.246"/>
<reference evidence="4 5" key="1">
    <citation type="submission" date="2015-11" db="EMBL/GenBank/DDBJ databases">
        <title>Genomic analysis of 38 Legionella species identifies large and diverse effector repertoires.</title>
        <authorList>
            <person name="Burstein D."/>
            <person name="Amaro F."/>
            <person name="Zusman T."/>
            <person name="Lifshitz Z."/>
            <person name="Cohen O."/>
            <person name="Gilbert J.A."/>
            <person name="Pupko T."/>
            <person name="Shuman H.A."/>
            <person name="Segal G."/>
        </authorList>
    </citation>
    <scope>NUCLEOTIDE SEQUENCE [LARGE SCALE GENOMIC DNA]</scope>
    <source>
        <strain evidence="4 5">ATCC 49508</strain>
    </source>
</reference>
<dbReference type="SMART" id="SM00248">
    <property type="entry name" value="ANK"/>
    <property type="match status" value="4"/>
</dbReference>
<dbReference type="Gene3D" id="1.25.40.20">
    <property type="entry name" value="Ankyrin repeat-containing domain"/>
    <property type="match status" value="1"/>
</dbReference>
<keyword evidence="1" id="KW-0677">Repeat</keyword>
<dbReference type="RefSeq" id="WP_058491964.1">
    <property type="nucleotide sequence ID" value="NZ_CBCRUR010000002.1"/>
</dbReference>
<proteinExistence type="predicted"/>
<feature type="repeat" description="ANK" evidence="3">
    <location>
        <begin position="134"/>
        <end position="166"/>
    </location>
</feature>
<dbReference type="PANTHER" id="PTHR24198">
    <property type="entry name" value="ANKYRIN REPEAT AND PROTEIN KINASE DOMAIN-CONTAINING PROTEIN"/>
    <property type="match status" value="1"/>
</dbReference>